<dbReference type="EMBL" id="JACJSI010000391">
    <property type="protein sequence ID" value="MBD2536122.1"/>
    <property type="molecule type" value="Genomic_DNA"/>
</dbReference>
<reference evidence="1 2" key="1">
    <citation type="journal article" date="2020" name="ISME J.">
        <title>Comparative genomics reveals insights into cyanobacterial evolution and habitat adaptation.</title>
        <authorList>
            <person name="Chen M.Y."/>
            <person name="Teng W.K."/>
            <person name="Zhao L."/>
            <person name="Hu C.X."/>
            <person name="Zhou Y.K."/>
            <person name="Han B.P."/>
            <person name="Song L.R."/>
            <person name="Shu W.S."/>
        </authorList>
    </citation>
    <scope>NUCLEOTIDE SEQUENCE [LARGE SCALE GENOMIC DNA]</scope>
    <source>
        <strain evidence="1 2">FACHB-838</strain>
    </source>
</reference>
<protein>
    <submittedName>
        <fullName evidence="1">Uncharacterized protein</fullName>
    </submittedName>
</protein>
<evidence type="ECO:0000313" key="1">
    <source>
        <dbReference type="EMBL" id="MBD2536122.1"/>
    </source>
</evidence>
<dbReference type="Proteomes" id="UP000623440">
    <property type="component" value="Unassembled WGS sequence"/>
</dbReference>
<evidence type="ECO:0000313" key="2">
    <source>
        <dbReference type="Proteomes" id="UP000623440"/>
    </source>
</evidence>
<accession>A0ABR8E326</accession>
<proteinExistence type="predicted"/>
<dbReference type="RefSeq" id="WP_190946881.1">
    <property type="nucleotide sequence ID" value="NZ_JACJSI010000391.1"/>
</dbReference>
<sequence length="130" mass="14647">MTNNGTPNNRLDRLEAMLTSHAEMLNQLAPLMAQVAQIATTTSETAAQHDKILTRIEQQQELNTQAISELTENTNRVLARSAVLDDVLLELRDSFEQHQRNFEENQQTTNAALNQLGAILIQLTRIDPRN</sequence>
<name>A0ABR8E326_9NOSO</name>
<keyword evidence="2" id="KW-1185">Reference proteome</keyword>
<gene>
    <name evidence="1" type="ORF">H6G97_45135</name>
</gene>
<comment type="caution">
    <text evidence="1">The sequence shown here is derived from an EMBL/GenBank/DDBJ whole genome shotgun (WGS) entry which is preliminary data.</text>
</comment>
<organism evidence="1 2">
    <name type="scientific">Nostoc flagelliforme FACHB-838</name>
    <dbReference type="NCBI Taxonomy" id="2692904"/>
    <lineage>
        <taxon>Bacteria</taxon>
        <taxon>Bacillati</taxon>
        <taxon>Cyanobacteriota</taxon>
        <taxon>Cyanophyceae</taxon>
        <taxon>Nostocales</taxon>
        <taxon>Nostocaceae</taxon>
        <taxon>Nostoc</taxon>
    </lineage>
</organism>